<dbReference type="PROSITE" id="PS00122">
    <property type="entry name" value="CARBOXYLESTERASE_B_1"/>
    <property type="match status" value="1"/>
</dbReference>
<dbReference type="InterPro" id="IPR002018">
    <property type="entry name" value="CarbesteraseB"/>
</dbReference>
<protein>
    <recommendedName>
        <fullName evidence="3">Carboxylic ester hydrolase</fullName>
        <ecNumber evidence="3">3.1.1.-</ecNumber>
    </recommendedName>
</protein>
<dbReference type="SUPFAM" id="SSF53474">
    <property type="entry name" value="alpha/beta-Hydrolases"/>
    <property type="match status" value="1"/>
</dbReference>
<dbReference type="Gene3D" id="3.40.50.1820">
    <property type="entry name" value="alpha/beta hydrolase"/>
    <property type="match status" value="2"/>
</dbReference>
<proteinExistence type="inferred from homology"/>
<accession>A0AAN6UWP0</accession>
<organism evidence="5 6">
    <name type="scientific">Dichotomopilus funicola</name>
    <dbReference type="NCBI Taxonomy" id="1934379"/>
    <lineage>
        <taxon>Eukaryota</taxon>
        <taxon>Fungi</taxon>
        <taxon>Dikarya</taxon>
        <taxon>Ascomycota</taxon>
        <taxon>Pezizomycotina</taxon>
        <taxon>Sordariomycetes</taxon>
        <taxon>Sordariomycetidae</taxon>
        <taxon>Sordariales</taxon>
        <taxon>Chaetomiaceae</taxon>
        <taxon>Dichotomopilus</taxon>
    </lineage>
</organism>
<evidence type="ECO:0000256" key="1">
    <source>
        <dbReference type="ARBA" id="ARBA00005964"/>
    </source>
</evidence>
<dbReference type="InterPro" id="IPR050309">
    <property type="entry name" value="Type-B_Carboxylest/Lipase"/>
</dbReference>
<dbReference type="RefSeq" id="XP_062633938.1">
    <property type="nucleotide sequence ID" value="XM_062778246.1"/>
</dbReference>
<feature type="domain" description="Carboxylesterase type B" evidence="4">
    <location>
        <begin position="31"/>
        <end position="376"/>
    </location>
</feature>
<feature type="signal peptide" evidence="3">
    <location>
        <begin position="1"/>
        <end position="22"/>
    </location>
</feature>
<evidence type="ECO:0000313" key="5">
    <source>
        <dbReference type="EMBL" id="KAK4140567.1"/>
    </source>
</evidence>
<reference evidence="5" key="2">
    <citation type="submission" date="2023-05" db="EMBL/GenBank/DDBJ databases">
        <authorList>
            <consortium name="Lawrence Berkeley National Laboratory"/>
            <person name="Steindorff A."/>
            <person name="Hensen N."/>
            <person name="Bonometti L."/>
            <person name="Westerberg I."/>
            <person name="Brannstrom I.O."/>
            <person name="Guillou S."/>
            <person name="Cros-Aarteil S."/>
            <person name="Calhoun S."/>
            <person name="Haridas S."/>
            <person name="Kuo A."/>
            <person name="Mondo S."/>
            <person name="Pangilinan J."/>
            <person name="Riley R."/>
            <person name="Labutti K."/>
            <person name="Andreopoulos B."/>
            <person name="Lipzen A."/>
            <person name="Chen C."/>
            <person name="Yanf M."/>
            <person name="Daum C."/>
            <person name="Ng V."/>
            <person name="Clum A."/>
            <person name="Ohm R."/>
            <person name="Martin F."/>
            <person name="Silar P."/>
            <person name="Natvig D."/>
            <person name="Lalanne C."/>
            <person name="Gautier V."/>
            <person name="Ament-Velasquez S.L."/>
            <person name="Kruys A."/>
            <person name="Hutchinson M.I."/>
            <person name="Powell A.J."/>
            <person name="Barry K."/>
            <person name="Miller A.N."/>
            <person name="Grigoriev I.V."/>
            <person name="Debuchy R."/>
            <person name="Gladieux P."/>
            <person name="Thoren M.H."/>
            <person name="Johannesson H."/>
        </authorList>
    </citation>
    <scope>NUCLEOTIDE SEQUENCE</scope>
    <source>
        <strain evidence="5">CBS 141.50</strain>
    </source>
</reference>
<keyword evidence="6" id="KW-1185">Reference proteome</keyword>
<comment type="similarity">
    <text evidence="1 3">Belongs to the type-B carboxylesterase/lipase family.</text>
</comment>
<dbReference type="GO" id="GO:0016787">
    <property type="term" value="F:hydrolase activity"/>
    <property type="evidence" value="ECO:0007669"/>
    <property type="project" value="UniProtKB-KW"/>
</dbReference>
<sequence length="537" mass="58886">MRLSKLLSVPLALFLGSPLAFCGSNEDGLTIDTKTGIYTGLLDPEFPNVRQFRGIPFAKPPTGKRRWLPPEPVEASSQRFNAHTFPSSCSQYLSKGLNLWNSNITNFYINLNGQDRTMGAMAQTSSEDCLYLAIWTPLNATLHSNLPVALFMPGGSFITGGVDVPYQQPTPWIQRSQRHIFVSANYRINVAGFPWAAGLDVQNVGILDQRVALEWVHANIASFGGDPSRITVWGQSAGGVAVDMAAHAFHDNPLAAALILQSGTAAVKIVRSDDAHANFTFVARHLGCDFPSDPVAELDCMRLVPMSLIQDFMGGYYDNWLNSPILPLFKVLPDERLVFSNYTDRAVRGLVPQIPVLVSTTANEQSSLTAYPVNHLDAGPDQARVDRETIAMFACMVSNTTTARAYNSRVSPVPTYRYQYAGNFSSITPYSWMGAYHASDIPMVFGTYATLGEQGKVTAFQREVAETMQDYFLAFLEDPWGRGETGGLRRFGWLPWGEGGGRNMMRFGGRDGVVVRNVSAGEVDDACVLGTKYDSSP</sequence>
<dbReference type="InterPro" id="IPR029058">
    <property type="entry name" value="AB_hydrolase_fold"/>
</dbReference>
<dbReference type="GeneID" id="87814859"/>
<dbReference type="InterPro" id="IPR019826">
    <property type="entry name" value="Carboxylesterase_B_AS"/>
</dbReference>
<evidence type="ECO:0000256" key="3">
    <source>
        <dbReference type="RuleBase" id="RU361235"/>
    </source>
</evidence>
<dbReference type="EMBL" id="MU853628">
    <property type="protein sequence ID" value="KAK4140567.1"/>
    <property type="molecule type" value="Genomic_DNA"/>
</dbReference>
<keyword evidence="3" id="KW-0732">Signal</keyword>
<evidence type="ECO:0000313" key="6">
    <source>
        <dbReference type="Proteomes" id="UP001302676"/>
    </source>
</evidence>
<evidence type="ECO:0000256" key="2">
    <source>
        <dbReference type="ARBA" id="ARBA00022801"/>
    </source>
</evidence>
<gene>
    <name evidence="5" type="ORF">C8A04DRAFT_14818</name>
</gene>
<feature type="chain" id="PRO_5042670384" description="Carboxylic ester hydrolase" evidence="3">
    <location>
        <begin position="23"/>
        <end position="537"/>
    </location>
</feature>
<name>A0AAN6UWP0_9PEZI</name>
<dbReference type="Proteomes" id="UP001302676">
    <property type="component" value="Unassembled WGS sequence"/>
</dbReference>
<dbReference type="PANTHER" id="PTHR11559">
    <property type="entry name" value="CARBOXYLESTERASE"/>
    <property type="match status" value="1"/>
</dbReference>
<keyword evidence="2 3" id="KW-0378">Hydrolase</keyword>
<feature type="domain" description="Carboxylesterase type B" evidence="4">
    <location>
        <begin position="391"/>
        <end position="476"/>
    </location>
</feature>
<dbReference type="Pfam" id="PF00135">
    <property type="entry name" value="COesterase"/>
    <property type="match status" value="2"/>
</dbReference>
<reference evidence="5" key="1">
    <citation type="journal article" date="2023" name="Mol. Phylogenet. Evol.">
        <title>Genome-scale phylogeny and comparative genomics of the fungal order Sordariales.</title>
        <authorList>
            <person name="Hensen N."/>
            <person name="Bonometti L."/>
            <person name="Westerberg I."/>
            <person name="Brannstrom I.O."/>
            <person name="Guillou S."/>
            <person name="Cros-Aarteil S."/>
            <person name="Calhoun S."/>
            <person name="Haridas S."/>
            <person name="Kuo A."/>
            <person name="Mondo S."/>
            <person name="Pangilinan J."/>
            <person name="Riley R."/>
            <person name="LaButti K."/>
            <person name="Andreopoulos B."/>
            <person name="Lipzen A."/>
            <person name="Chen C."/>
            <person name="Yan M."/>
            <person name="Daum C."/>
            <person name="Ng V."/>
            <person name="Clum A."/>
            <person name="Steindorff A."/>
            <person name="Ohm R.A."/>
            <person name="Martin F."/>
            <person name="Silar P."/>
            <person name="Natvig D.O."/>
            <person name="Lalanne C."/>
            <person name="Gautier V."/>
            <person name="Ament-Velasquez S.L."/>
            <person name="Kruys A."/>
            <person name="Hutchinson M.I."/>
            <person name="Powell A.J."/>
            <person name="Barry K."/>
            <person name="Miller A.N."/>
            <person name="Grigoriev I.V."/>
            <person name="Debuchy R."/>
            <person name="Gladieux P."/>
            <person name="Hiltunen Thoren M."/>
            <person name="Johannesson H."/>
        </authorList>
    </citation>
    <scope>NUCLEOTIDE SEQUENCE</scope>
    <source>
        <strain evidence="5">CBS 141.50</strain>
    </source>
</reference>
<comment type="caution">
    <text evidence="5">The sequence shown here is derived from an EMBL/GenBank/DDBJ whole genome shotgun (WGS) entry which is preliminary data.</text>
</comment>
<dbReference type="EC" id="3.1.1.-" evidence="3"/>
<evidence type="ECO:0000259" key="4">
    <source>
        <dbReference type="Pfam" id="PF00135"/>
    </source>
</evidence>
<dbReference type="AlphaFoldDB" id="A0AAN6UWP0"/>